<organism evidence="5 6">
    <name type="scientific">Candidatus Ruania gallistercoris</name>
    <dbReference type="NCBI Taxonomy" id="2838746"/>
    <lineage>
        <taxon>Bacteria</taxon>
        <taxon>Bacillati</taxon>
        <taxon>Actinomycetota</taxon>
        <taxon>Actinomycetes</taxon>
        <taxon>Micrococcales</taxon>
        <taxon>Ruaniaceae</taxon>
        <taxon>Ruania</taxon>
    </lineage>
</organism>
<dbReference type="PANTHER" id="PTHR43143">
    <property type="entry name" value="METALLOPHOSPHOESTERASE, CALCINEURIN SUPERFAMILY"/>
    <property type="match status" value="1"/>
</dbReference>
<gene>
    <name evidence="5" type="ORF">H9815_03280</name>
</gene>
<dbReference type="InterPro" id="IPR013320">
    <property type="entry name" value="ConA-like_dom_sf"/>
</dbReference>
<feature type="domain" description="Pesticidal crystal protein Cry22Aa Ig-like" evidence="4">
    <location>
        <begin position="1360"/>
        <end position="1424"/>
    </location>
</feature>
<dbReference type="InterPro" id="IPR051918">
    <property type="entry name" value="STPP_CPPED1"/>
</dbReference>
<feature type="transmembrane region" description="Helical" evidence="2">
    <location>
        <begin position="1517"/>
        <end position="1536"/>
    </location>
</feature>
<dbReference type="Gene3D" id="3.60.21.10">
    <property type="match status" value="1"/>
</dbReference>
<dbReference type="Proteomes" id="UP000824037">
    <property type="component" value="Unassembled WGS sequence"/>
</dbReference>
<proteinExistence type="predicted"/>
<evidence type="ECO:0000313" key="6">
    <source>
        <dbReference type="Proteomes" id="UP000824037"/>
    </source>
</evidence>
<dbReference type="PANTHER" id="PTHR43143:SF5">
    <property type="entry name" value="SECRETED PROTEIN"/>
    <property type="match status" value="1"/>
</dbReference>
<dbReference type="GO" id="GO:0005975">
    <property type="term" value="P:carbohydrate metabolic process"/>
    <property type="evidence" value="ECO:0007669"/>
    <property type="project" value="UniProtKB-ARBA"/>
</dbReference>
<feature type="signal peptide" evidence="3">
    <location>
        <begin position="1"/>
        <end position="28"/>
    </location>
</feature>
<dbReference type="Pfam" id="PF13385">
    <property type="entry name" value="Laminin_G_3"/>
    <property type="match status" value="2"/>
</dbReference>
<feature type="chain" id="PRO_5039632894" evidence="3">
    <location>
        <begin position="29"/>
        <end position="1546"/>
    </location>
</feature>
<keyword evidence="2" id="KW-0812">Transmembrane</keyword>
<evidence type="ECO:0000259" key="4">
    <source>
        <dbReference type="Pfam" id="PF16403"/>
    </source>
</evidence>
<evidence type="ECO:0000256" key="3">
    <source>
        <dbReference type="SAM" id="SignalP"/>
    </source>
</evidence>
<keyword evidence="2" id="KW-0472">Membrane</keyword>
<keyword evidence="2" id="KW-1133">Transmembrane helix</keyword>
<dbReference type="InterPro" id="IPR013783">
    <property type="entry name" value="Ig-like_fold"/>
</dbReference>
<dbReference type="Pfam" id="PF16403">
    <property type="entry name" value="Bact_surface_Ig-like"/>
    <property type="match status" value="1"/>
</dbReference>
<protein>
    <submittedName>
        <fullName evidence="5">DUF5011 domain-containing protein</fullName>
    </submittedName>
</protein>
<dbReference type="InterPro" id="IPR029052">
    <property type="entry name" value="Metallo-depent_PP-like"/>
</dbReference>
<dbReference type="InterPro" id="IPR032179">
    <property type="entry name" value="Cry22Aa_Ig-like"/>
</dbReference>
<sequence length="1546" mass="162106">MSSARFRHAVAGAAVLAVIGVGAVGASAAASPDSQPTSTAATGATVPEPDIFSVDFTAEGAVEHSRGRTVTAQGVAPSIEFDESLERYVADFGADEDRTSTGTGALVVDIPDAWSTSDPEHVDGADVLGGGTFECFFRYDGDIPVPSGQSNRICSGGPEGYGFYLPATGEFLRFQATSTAANRNTASAPITVEPGEWVHAVATVGDGEIKLYLDGRPAWELPVQPGVGSGTGRNHLGPYTQLRVDSVPQWGIGGQPTADGFSAPGNVAIAASRGWSSVLTEAQVLDLWRAERPAIPDVDLTQADILDVDFSDPDAPFQDSSPSARTPRVTGSAEVEPSTAFASQPSYAYTTDGANDHVFYPLQDAWADTGMPRTDDLATWADDTWAGEGITLQCDVMVHEELPLDSAAHFCAGKSSGGFGLHLSDSSIVASFHINGGYRSVTSAPIERGVWHSVVATFDGTEVALYIDGALQDTNSSNTTGNVKAPTAGSTIEPYVRYFAIGSDVRGRGDIESPAAVTVGHARIWSTALSADQAAQLDRDSFGDRIGSPELLASVPAAGSTLERPEEFSLQISDRTLATGWQYLLDGEPIEPGDVIGAGMAAAEHEIAVTAVDVFGRPLSWTIPFTSPNIPEGGGTDTGQGRGAVTLSAIATGSGDQVTTTFQEAEIFETSGGVQGTVSDSPEQLGLDFTSDVDDLTEISASLTPDDGELVESPASGSGYPFQRFDVELPSSERGQQLLWSGQVDPARMARLWAWDGTGEQWDLVDVASGAADDETQLQGELRPRLIDVSDAARPVAHVLVTAEDPFLDDLSPRDDSAGLPEARDSFEDPEDYDFSFVHYTDQQYTTEVASGSDHGWPSSLPWQHIDGATNSPEESAVFRQALLAQNEWIAANREERNISYVANTGDVINSEVPINDLQFDPDAEDPMDGSSVYDYTTSDGEVAGIQDQVRSEFEIAREVQEPLWSSGIPNQVVAGNHDNHNGDHNGPLSPFAQFFPASAYYEQAETLWPQDASYHAMDEVTDPETGEVVSRGGDNSNSYVLFSAGGLDFVAVGVSYGATDEEVDWADSVFERFGDRNGILITHGYLSASSEPDGRNAPRGADGGRLFDQVVRSNENVFLVLGGHFHGVGTNVETVRSADGTTRVVQMLADYQGYLVPAERVFTPARCAAAGLDPATQCIHGTGDDSGKIDVDGDGSWDHLATDKLALGASFLRMLQFDTEENTMSVDTYSPFLDEFGATEYDHGTSPKTTPEPIERYNGAEDNLTVPVNLSTRQTSFATDGLSVVAPTVNVIGTETVASGFPATVTWSGLTEGERYAWIAVSREAAEPTGVISQFGGTFVATAAGTDTEPPVLTIPQGTTVTVGTAFDALEGVSAVDNTDGDVTDRIEVIGGVDATTPGAYALTYLVQDTNGNQAIGTRAVTVLEASTDPSDPSDPEDPSNPDGTDGTDGTGSGADGAGTDGAGADGGMDGAGTDGAGADGAGTNGPGAGTDGTSEHPAPAATSDDSLVRTGADPAWLAATTATLLLMGALLLYIRHRRTSPRTR</sequence>
<dbReference type="Gene3D" id="2.60.120.200">
    <property type="match status" value="2"/>
</dbReference>
<dbReference type="EMBL" id="DXBY01000058">
    <property type="protein sequence ID" value="HIZ34778.1"/>
    <property type="molecule type" value="Genomic_DNA"/>
</dbReference>
<name>A0A9D2J360_9MICO</name>
<reference evidence="5" key="2">
    <citation type="submission" date="2021-04" db="EMBL/GenBank/DDBJ databases">
        <authorList>
            <person name="Gilroy R."/>
        </authorList>
    </citation>
    <scope>NUCLEOTIDE SEQUENCE</scope>
    <source>
        <strain evidence="5">ChiGjej4B4-7305</strain>
    </source>
</reference>
<evidence type="ECO:0000256" key="2">
    <source>
        <dbReference type="SAM" id="Phobius"/>
    </source>
</evidence>
<accession>A0A9D2J360</accession>
<reference evidence="5" key="1">
    <citation type="journal article" date="2021" name="PeerJ">
        <title>Extensive microbial diversity within the chicken gut microbiome revealed by metagenomics and culture.</title>
        <authorList>
            <person name="Gilroy R."/>
            <person name="Ravi A."/>
            <person name="Getino M."/>
            <person name="Pursley I."/>
            <person name="Horton D.L."/>
            <person name="Alikhan N.F."/>
            <person name="Baker D."/>
            <person name="Gharbi K."/>
            <person name="Hall N."/>
            <person name="Watson M."/>
            <person name="Adriaenssens E.M."/>
            <person name="Foster-Nyarko E."/>
            <person name="Jarju S."/>
            <person name="Secka A."/>
            <person name="Antonio M."/>
            <person name="Oren A."/>
            <person name="Chaudhuri R.R."/>
            <person name="La Ragione R."/>
            <person name="Hildebrand F."/>
            <person name="Pallen M.J."/>
        </authorList>
    </citation>
    <scope>NUCLEOTIDE SEQUENCE</scope>
    <source>
        <strain evidence="5">ChiGjej4B4-7305</strain>
    </source>
</reference>
<evidence type="ECO:0000256" key="1">
    <source>
        <dbReference type="SAM" id="MobiDB-lite"/>
    </source>
</evidence>
<dbReference type="SUPFAM" id="SSF49899">
    <property type="entry name" value="Concanavalin A-like lectins/glucanases"/>
    <property type="match status" value="2"/>
</dbReference>
<comment type="caution">
    <text evidence="5">The sequence shown here is derived from an EMBL/GenBank/DDBJ whole genome shotgun (WGS) entry which is preliminary data.</text>
</comment>
<feature type="region of interest" description="Disordered" evidence="1">
    <location>
        <begin position="311"/>
        <end position="337"/>
    </location>
</feature>
<evidence type="ECO:0000313" key="5">
    <source>
        <dbReference type="EMBL" id="HIZ34778.1"/>
    </source>
</evidence>
<feature type="region of interest" description="Disordered" evidence="1">
    <location>
        <begin position="1427"/>
        <end position="1508"/>
    </location>
</feature>
<dbReference type="Gene3D" id="2.60.40.10">
    <property type="entry name" value="Immunoglobulins"/>
    <property type="match status" value="1"/>
</dbReference>
<feature type="compositionally biased region" description="Gly residues" evidence="1">
    <location>
        <begin position="1448"/>
        <end position="1492"/>
    </location>
</feature>
<dbReference type="SUPFAM" id="SSF56300">
    <property type="entry name" value="Metallo-dependent phosphatases"/>
    <property type="match status" value="1"/>
</dbReference>
<keyword evidence="3" id="KW-0732">Signal</keyword>